<evidence type="ECO:0000259" key="1">
    <source>
        <dbReference type="Pfam" id="PF06230"/>
    </source>
</evidence>
<evidence type="ECO:0000313" key="3">
    <source>
        <dbReference type="EMBL" id="QEG34850.1"/>
    </source>
</evidence>
<dbReference type="InterPro" id="IPR041255">
    <property type="entry name" value="LpxI_N"/>
</dbReference>
<dbReference type="RefSeq" id="WP_148073441.1">
    <property type="nucleotide sequence ID" value="NZ_CP042913.1"/>
</dbReference>
<dbReference type="EMBL" id="CP042913">
    <property type="protein sequence ID" value="QEG34850.1"/>
    <property type="molecule type" value="Genomic_DNA"/>
</dbReference>
<evidence type="ECO:0000313" key="4">
    <source>
        <dbReference type="Proteomes" id="UP000323917"/>
    </source>
</evidence>
<dbReference type="Gene3D" id="3.40.140.80">
    <property type="match status" value="1"/>
</dbReference>
<evidence type="ECO:0008006" key="5">
    <source>
        <dbReference type="Google" id="ProtNLM"/>
    </source>
</evidence>
<dbReference type="InterPro" id="IPR043167">
    <property type="entry name" value="LpxI_C_sf"/>
</dbReference>
<dbReference type="PANTHER" id="PTHR39962">
    <property type="entry name" value="BLL4848 PROTEIN"/>
    <property type="match status" value="1"/>
</dbReference>
<dbReference type="KEGG" id="bgok:Pr1d_21370"/>
<dbReference type="Proteomes" id="UP000323917">
    <property type="component" value="Chromosome"/>
</dbReference>
<organism evidence="3 4">
    <name type="scientific">Bythopirellula goksoeyrii</name>
    <dbReference type="NCBI Taxonomy" id="1400387"/>
    <lineage>
        <taxon>Bacteria</taxon>
        <taxon>Pseudomonadati</taxon>
        <taxon>Planctomycetota</taxon>
        <taxon>Planctomycetia</taxon>
        <taxon>Pirellulales</taxon>
        <taxon>Lacipirellulaceae</taxon>
        <taxon>Bythopirellula</taxon>
    </lineage>
</organism>
<dbReference type="PANTHER" id="PTHR39962:SF1">
    <property type="entry name" value="LPXI FAMILY PROTEIN"/>
    <property type="match status" value="1"/>
</dbReference>
<evidence type="ECO:0000259" key="2">
    <source>
        <dbReference type="Pfam" id="PF17930"/>
    </source>
</evidence>
<feature type="domain" description="LpxI N-terminal" evidence="2">
    <location>
        <begin position="19"/>
        <end position="157"/>
    </location>
</feature>
<gene>
    <name evidence="3" type="ORF">Pr1d_21370</name>
</gene>
<dbReference type="Gene3D" id="3.40.50.20">
    <property type="match status" value="1"/>
</dbReference>
<dbReference type="OrthoDB" id="9789836at2"/>
<dbReference type="InterPro" id="IPR010415">
    <property type="entry name" value="LpxI_C"/>
</dbReference>
<dbReference type="AlphaFoldDB" id="A0A5B9QBB3"/>
<proteinExistence type="predicted"/>
<sequence length="302" mass="32717">MRLSLNKKADSLNDSDRPIGLLAGWGSYPRAVAEALQSQGHHVAGVGIHDHADPRLADLCQHFDWIGLGGIGRAIRLFKRWGVREAIMAGKVHKVLLYQPGWWLKHRPDWTCIKAFSPQLIWGKSDRKDDTLLSTIVEAFARYGIDFQPTTKFAPELLVKSGHVAGKPLTSKQLKDVSFGWQIAKTMGGLDVGQTICIKNQTVIAVEAIEGTDLCIRRAGELCGGGGITVVKVAKPHQDMRFDVPTVGIKTLESIAAAGGGVLAIESEKTILLERPEFLRSARRMGISVIAQADATLASAAA</sequence>
<reference evidence="3 4" key="1">
    <citation type="submission" date="2019-08" db="EMBL/GenBank/DDBJ databases">
        <title>Deep-cultivation of Planctomycetes and their phenomic and genomic characterization uncovers novel biology.</title>
        <authorList>
            <person name="Wiegand S."/>
            <person name="Jogler M."/>
            <person name="Boedeker C."/>
            <person name="Pinto D."/>
            <person name="Vollmers J."/>
            <person name="Rivas-Marin E."/>
            <person name="Kohn T."/>
            <person name="Peeters S.H."/>
            <person name="Heuer A."/>
            <person name="Rast P."/>
            <person name="Oberbeckmann S."/>
            <person name="Bunk B."/>
            <person name="Jeske O."/>
            <person name="Meyerdierks A."/>
            <person name="Storesund J.E."/>
            <person name="Kallscheuer N."/>
            <person name="Luecker S."/>
            <person name="Lage O.M."/>
            <person name="Pohl T."/>
            <person name="Merkel B.J."/>
            <person name="Hornburger P."/>
            <person name="Mueller R.-W."/>
            <person name="Bruemmer F."/>
            <person name="Labrenz M."/>
            <person name="Spormann A.M."/>
            <person name="Op den Camp H."/>
            <person name="Overmann J."/>
            <person name="Amann R."/>
            <person name="Jetten M.S.M."/>
            <person name="Mascher T."/>
            <person name="Medema M.H."/>
            <person name="Devos D.P."/>
            <person name="Kaster A.-K."/>
            <person name="Ovreas L."/>
            <person name="Rohde M."/>
            <person name="Galperin M.Y."/>
            <person name="Jogler C."/>
        </authorList>
    </citation>
    <scope>NUCLEOTIDE SEQUENCE [LARGE SCALE GENOMIC DNA]</scope>
    <source>
        <strain evidence="3 4">Pr1d</strain>
    </source>
</reference>
<keyword evidence="4" id="KW-1185">Reference proteome</keyword>
<protein>
    <recommendedName>
        <fullName evidence="5">UDP-2,3-diacylglucosamine pyrophosphatase LpxI</fullName>
    </recommendedName>
</protein>
<dbReference type="Pfam" id="PF17930">
    <property type="entry name" value="LpxI_N"/>
    <property type="match status" value="1"/>
</dbReference>
<dbReference type="InterPro" id="IPR053174">
    <property type="entry name" value="LpxI"/>
</dbReference>
<dbReference type="Pfam" id="PF06230">
    <property type="entry name" value="LpxI_C"/>
    <property type="match status" value="1"/>
</dbReference>
<name>A0A5B9QBB3_9BACT</name>
<accession>A0A5B9QBB3</accession>
<feature type="domain" description="LpxI C-terminal" evidence="1">
    <location>
        <begin position="161"/>
        <end position="290"/>
    </location>
</feature>